<dbReference type="AlphaFoldDB" id="A0A1I6ADS3"/>
<dbReference type="RefSeq" id="WP_092676698.1">
    <property type="nucleotide sequence ID" value="NZ_FOXS01000005.1"/>
</dbReference>
<dbReference type="Proteomes" id="UP000199029">
    <property type="component" value="Unassembled WGS sequence"/>
</dbReference>
<proteinExistence type="predicted"/>
<dbReference type="EMBL" id="FOXS01000005">
    <property type="protein sequence ID" value="SFQ66841.1"/>
    <property type="molecule type" value="Genomic_DNA"/>
</dbReference>
<organism evidence="2 3">
    <name type="scientific">Hymenobacter arizonensis</name>
    <name type="common">Siccationidurans arizonensis</name>
    <dbReference type="NCBI Taxonomy" id="1227077"/>
    <lineage>
        <taxon>Bacteria</taxon>
        <taxon>Pseudomonadati</taxon>
        <taxon>Bacteroidota</taxon>
        <taxon>Cytophagia</taxon>
        <taxon>Cytophagales</taxon>
        <taxon>Hymenobacteraceae</taxon>
        <taxon>Hymenobacter</taxon>
    </lineage>
</organism>
<reference evidence="3" key="1">
    <citation type="submission" date="2016-10" db="EMBL/GenBank/DDBJ databases">
        <authorList>
            <person name="Varghese N."/>
            <person name="Submissions S."/>
        </authorList>
    </citation>
    <scope>NUCLEOTIDE SEQUENCE [LARGE SCALE GENOMIC DNA]</scope>
    <source>
        <strain evidence="3">OR362-8,ATCC BAA-1266,JCM 13504</strain>
    </source>
</reference>
<evidence type="ECO:0008006" key="4">
    <source>
        <dbReference type="Google" id="ProtNLM"/>
    </source>
</evidence>
<keyword evidence="1" id="KW-0732">Signal</keyword>
<evidence type="ECO:0000256" key="1">
    <source>
        <dbReference type="SAM" id="SignalP"/>
    </source>
</evidence>
<gene>
    <name evidence="2" type="ORF">SAMN04515668_3584</name>
</gene>
<feature type="signal peptide" evidence="1">
    <location>
        <begin position="1"/>
        <end position="18"/>
    </location>
</feature>
<feature type="chain" id="PRO_5011670970" description="DUF922 domain-containing protein" evidence="1">
    <location>
        <begin position="19"/>
        <end position="287"/>
    </location>
</feature>
<dbReference type="STRING" id="1227077.SAMN04515668_3584"/>
<dbReference type="OrthoDB" id="5431540at2"/>
<name>A0A1I6ADS3_HYMAR</name>
<evidence type="ECO:0000313" key="3">
    <source>
        <dbReference type="Proteomes" id="UP000199029"/>
    </source>
</evidence>
<sequence length="287" mass="32739">MKPFVARAALYWGLFASAVGTSVQRPALPPLPLAAHEGFLVVKENEAFFAPALELGTIRAGDAGDELDCDYLTLVEQATEQARRLGANVLQIYEHRHPVLWGNNCHHIQAKALRVIDLTPYEKEILWHPERHLRQVDFKAHTVGRPFDAATSSFLRYRYFNRAREGVALVRIENVFDCHRSYFKDVYNAAYILAHEQAHFDISEIHARRLARALQQQVSNLEQLDSKQEPLYEQTVTELRAMQELFDHDVHLSGHAHQAWQAIIARQLSALEPYASKTVRVKTRGAT</sequence>
<keyword evidence="3" id="KW-1185">Reference proteome</keyword>
<protein>
    <recommendedName>
        <fullName evidence="4">DUF922 domain-containing protein</fullName>
    </recommendedName>
</protein>
<evidence type="ECO:0000313" key="2">
    <source>
        <dbReference type="EMBL" id="SFQ66841.1"/>
    </source>
</evidence>
<accession>A0A1I6ADS3</accession>